<evidence type="ECO:0000313" key="6">
    <source>
        <dbReference type="Proteomes" id="UP000770717"/>
    </source>
</evidence>
<dbReference type="InterPro" id="IPR006121">
    <property type="entry name" value="HMA_dom"/>
</dbReference>
<dbReference type="Proteomes" id="UP000770717">
    <property type="component" value="Unassembled WGS sequence"/>
</dbReference>
<keyword evidence="6" id="KW-1185">Reference proteome</keyword>
<dbReference type="PANTHER" id="PTHR10003">
    <property type="entry name" value="SUPEROXIDE DISMUTASE CU-ZN -RELATED"/>
    <property type="match status" value="1"/>
</dbReference>
<dbReference type="PROSITE" id="PS00087">
    <property type="entry name" value="SOD_CU_ZN_1"/>
    <property type="match status" value="1"/>
</dbReference>
<dbReference type="OrthoDB" id="2015551at2759"/>
<feature type="domain" description="HMA" evidence="4">
    <location>
        <begin position="10"/>
        <end position="73"/>
    </location>
</feature>
<dbReference type="Gene3D" id="2.60.40.200">
    <property type="entry name" value="Superoxide dismutase, copper/zinc binding domain"/>
    <property type="match status" value="1"/>
</dbReference>
<dbReference type="InterPro" id="IPR001424">
    <property type="entry name" value="SOD_Cu_Zn_dom"/>
</dbReference>
<dbReference type="GO" id="GO:0005507">
    <property type="term" value="F:copper ion binding"/>
    <property type="evidence" value="ECO:0007669"/>
    <property type="project" value="InterPro"/>
</dbReference>
<dbReference type="PROSITE" id="PS50846">
    <property type="entry name" value="HMA_2"/>
    <property type="match status" value="1"/>
</dbReference>
<dbReference type="SUPFAM" id="SSF49329">
    <property type="entry name" value="Cu,Zn superoxide dismutase-like"/>
    <property type="match status" value="1"/>
</dbReference>
<dbReference type="GO" id="GO:0006801">
    <property type="term" value="P:superoxide metabolic process"/>
    <property type="evidence" value="ECO:0007669"/>
    <property type="project" value="InterPro"/>
</dbReference>
<dbReference type="SUPFAM" id="SSF55008">
    <property type="entry name" value="HMA, heavy metal-associated domain"/>
    <property type="match status" value="1"/>
</dbReference>
<dbReference type="EMBL" id="WNTK01000012">
    <property type="protein sequence ID" value="KAG9475322.1"/>
    <property type="molecule type" value="Genomic_DNA"/>
</dbReference>
<comment type="cofactor">
    <cofactor evidence="1">
        <name>Cu(2+)</name>
        <dbReference type="ChEBI" id="CHEBI:29036"/>
    </cofactor>
</comment>
<evidence type="ECO:0000256" key="1">
    <source>
        <dbReference type="ARBA" id="ARBA00001973"/>
    </source>
</evidence>
<dbReference type="InterPro" id="IPR024134">
    <property type="entry name" value="SOD_Cu/Zn_/chaperone"/>
</dbReference>
<dbReference type="Pfam" id="PF00403">
    <property type="entry name" value="HMA"/>
    <property type="match status" value="1"/>
</dbReference>
<evidence type="ECO:0000259" key="4">
    <source>
        <dbReference type="PROSITE" id="PS50846"/>
    </source>
</evidence>
<gene>
    <name evidence="5" type="ORF">GDO78_003647</name>
</gene>
<reference evidence="5" key="1">
    <citation type="thesis" date="2020" institute="ProQuest LLC" country="789 East Eisenhower Parkway, Ann Arbor, MI, USA">
        <title>Comparative Genomics and Chromosome Evolution.</title>
        <authorList>
            <person name="Mudd A.B."/>
        </authorList>
    </citation>
    <scope>NUCLEOTIDE SEQUENCE</scope>
    <source>
        <strain evidence="5">HN-11 Male</strain>
        <tissue evidence="5">Kidney and liver</tissue>
    </source>
</reference>
<dbReference type="Gene3D" id="3.30.70.100">
    <property type="match status" value="1"/>
</dbReference>
<name>A0A8J6ESY6_ELECQ</name>
<sequence length="142" mass="14927">MDAQEGSGHMSKLEFAVQMTCEKCVFAIKSALQGVKGVQNVNVILESQAVVLETALSVSEVQELLQSTGRRAVLKGMGSLKSQNLGAAVAMLEGVGAVQGVVRFLQVSENTCIIDGTVDGLSPGLHGIHIHEFGDLSMGCER</sequence>
<evidence type="ECO:0000256" key="2">
    <source>
        <dbReference type="ARBA" id="ARBA00025798"/>
    </source>
</evidence>
<dbReference type="Pfam" id="PF00080">
    <property type="entry name" value="Sod_Cu"/>
    <property type="match status" value="1"/>
</dbReference>
<evidence type="ECO:0000313" key="5">
    <source>
        <dbReference type="EMBL" id="KAG9475322.1"/>
    </source>
</evidence>
<evidence type="ECO:0000256" key="3">
    <source>
        <dbReference type="ARBA" id="ARBA00032899"/>
    </source>
</evidence>
<dbReference type="CDD" id="cd00371">
    <property type="entry name" value="HMA"/>
    <property type="match status" value="1"/>
</dbReference>
<protein>
    <recommendedName>
        <fullName evidence="3">Superoxide dismutase copper chaperone</fullName>
    </recommendedName>
</protein>
<dbReference type="AlphaFoldDB" id="A0A8J6ESY6"/>
<accession>A0A8J6ESY6</accession>
<dbReference type="InterPro" id="IPR018152">
    <property type="entry name" value="SOD_Cu/Zn_BS"/>
</dbReference>
<proteinExistence type="inferred from homology"/>
<dbReference type="InterPro" id="IPR036163">
    <property type="entry name" value="HMA_dom_sf"/>
</dbReference>
<comment type="caution">
    <text evidence="5">The sequence shown here is derived from an EMBL/GenBank/DDBJ whole genome shotgun (WGS) entry which is preliminary data.</text>
</comment>
<organism evidence="5 6">
    <name type="scientific">Eleutherodactylus coqui</name>
    <name type="common">Puerto Rican coqui</name>
    <dbReference type="NCBI Taxonomy" id="57060"/>
    <lineage>
        <taxon>Eukaryota</taxon>
        <taxon>Metazoa</taxon>
        <taxon>Chordata</taxon>
        <taxon>Craniata</taxon>
        <taxon>Vertebrata</taxon>
        <taxon>Euteleostomi</taxon>
        <taxon>Amphibia</taxon>
        <taxon>Batrachia</taxon>
        <taxon>Anura</taxon>
        <taxon>Neobatrachia</taxon>
        <taxon>Hyloidea</taxon>
        <taxon>Eleutherodactylidae</taxon>
        <taxon>Eleutherodactylinae</taxon>
        <taxon>Eleutherodactylus</taxon>
        <taxon>Eleutherodactylus</taxon>
    </lineage>
</organism>
<dbReference type="InterPro" id="IPR036423">
    <property type="entry name" value="SOD-like_Cu/Zn_dom_sf"/>
</dbReference>
<comment type="similarity">
    <text evidence="2">In the C-terminal section; belongs to the Cu-Zn superoxide dismutase family.</text>
</comment>